<dbReference type="GO" id="GO:0003676">
    <property type="term" value="F:nucleic acid binding"/>
    <property type="evidence" value="ECO:0007669"/>
    <property type="project" value="InterPro"/>
</dbReference>
<sequence>MKVNLVRPKRAARGGDYTWQSGGPRSPYGRCDMAGTGEALSPEPGPWCRVGGSVVKGSPPEDDTRPEQAEPSCGGEEYSYTIKSEVEAAPDGINDTLINDENGLWKVGFTCRIAWASSVTAKLWALRDGLQLATNYGLAYLEVELDARVVYNII</sequence>
<evidence type="ECO:0000313" key="4">
    <source>
        <dbReference type="Proteomes" id="UP000233551"/>
    </source>
</evidence>
<dbReference type="Proteomes" id="UP000233551">
    <property type="component" value="Unassembled WGS sequence"/>
</dbReference>
<feature type="region of interest" description="Disordered" evidence="1">
    <location>
        <begin position="1"/>
        <end position="75"/>
    </location>
</feature>
<keyword evidence="4" id="KW-1185">Reference proteome</keyword>
<evidence type="ECO:0000313" key="3">
    <source>
        <dbReference type="EMBL" id="PKI31927.1"/>
    </source>
</evidence>
<accession>A0A2I0HJM8</accession>
<gene>
    <name evidence="3" type="ORF">CRG98_047645</name>
</gene>
<dbReference type="AlphaFoldDB" id="A0A2I0HJM8"/>
<protein>
    <recommendedName>
        <fullName evidence="2">RNase H type-1 domain-containing protein</fullName>
    </recommendedName>
</protein>
<evidence type="ECO:0000259" key="2">
    <source>
        <dbReference type="Pfam" id="PF13456"/>
    </source>
</evidence>
<comment type="caution">
    <text evidence="3">The sequence shown here is derived from an EMBL/GenBank/DDBJ whole genome shotgun (WGS) entry which is preliminary data.</text>
</comment>
<feature type="domain" description="RNase H type-1" evidence="2">
    <location>
        <begin position="97"/>
        <end position="154"/>
    </location>
</feature>
<evidence type="ECO:0000256" key="1">
    <source>
        <dbReference type="SAM" id="MobiDB-lite"/>
    </source>
</evidence>
<dbReference type="GO" id="GO:0004523">
    <property type="term" value="F:RNA-DNA hybrid ribonuclease activity"/>
    <property type="evidence" value="ECO:0007669"/>
    <property type="project" value="InterPro"/>
</dbReference>
<organism evidence="3 4">
    <name type="scientific">Punica granatum</name>
    <name type="common">Pomegranate</name>
    <dbReference type="NCBI Taxonomy" id="22663"/>
    <lineage>
        <taxon>Eukaryota</taxon>
        <taxon>Viridiplantae</taxon>
        <taxon>Streptophyta</taxon>
        <taxon>Embryophyta</taxon>
        <taxon>Tracheophyta</taxon>
        <taxon>Spermatophyta</taxon>
        <taxon>Magnoliopsida</taxon>
        <taxon>eudicotyledons</taxon>
        <taxon>Gunneridae</taxon>
        <taxon>Pentapetalae</taxon>
        <taxon>rosids</taxon>
        <taxon>malvids</taxon>
        <taxon>Myrtales</taxon>
        <taxon>Lythraceae</taxon>
        <taxon>Punica</taxon>
    </lineage>
</organism>
<proteinExistence type="predicted"/>
<dbReference type="InterPro" id="IPR002156">
    <property type="entry name" value="RNaseH_domain"/>
</dbReference>
<dbReference type="EMBL" id="PGOL01008199">
    <property type="protein sequence ID" value="PKI31927.1"/>
    <property type="molecule type" value="Genomic_DNA"/>
</dbReference>
<dbReference type="Pfam" id="PF13456">
    <property type="entry name" value="RVT_3"/>
    <property type="match status" value="1"/>
</dbReference>
<name>A0A2I0HJM8_PUNGR</name>
<reference evidence="3 4" key="1">
    <citation type="submission" date="2017-11" db="EMBL/GenBank/DDBJ databases">
        <title>De-novo sequencing of pomegranate (Punica granatum L.) genome.</title>
        <authorList>
            <person name="Akparov Z."/>
            <person name="Amiraslanov A."/>
            <person name="Hajiyeva S."/>
            <person name="Abbasov M."/>
            <person name="Kaur K."/>
            <person name="Hamwieh A."/>
            <person name="Solovyev V."/>
            <person name="Salamov A."/>
            <person name="Braich B."/>
            <person name="Kosarev P."/>
            <person name="Mahmoud A."/>
            <person name="Hajiyev E."/>
            <person name="Babayeva S."/>
            <person name="Izzatullayeva V."/>
            <person name="Mammadov A."/>
            <person name="Mammadov A."/>
            <person name="Sharifova S."/>
            <person name="Ojaghi J."/>
            <person name="Eynullazada K."/>
            <person name="Bayramov B."/>
            <person name="Abdulazimova A."/>
            <person name="Shahmuradov I."/>
        </authorList>
    </citation>
    <scope>NUCLEOTIDE SEQUENCE [LARGE SCALE GENOMIC DNA]</scope>
    <source>
        <strain evidence="4">cv. AG2017</strain>
        <tissue evidence="3">Leaf</tissue>
    </source>
</reference>